<feature type="domain" description="Sushi" evidence="8">
    <location>
        <begin position="220"/>
        <end position="299"/>
    </location>
</feature>
<dbReference type="SMART" id="SM00032">
    <property type="entry name" value="CCP"/>
    <property type="match status" value="5"/>
</dbReference>
<dbReference type="SUPFAM" id="SSF57535">
    <property type="entry name" value="Complement control module/SCR domain"/>
    <property type="match status" value="4"/>
</dbReference>
<dbReference type="OrthoDB" id="5804959at2759"/>
<evidence type="ECO:0000256" key="5">
    <source>
        <dbReference type="PROSITE-ProRule" id="PRU00302"/>
    </source>
</evidence>
<dbReference type="InterPro" id="IPR013783">
    <property type="entry name" value="Ig-like_fold"/>
</dbReference>
<dbReference type="InterPro" id="IPR000436">
    <property type="entry name" value="Sushi_SCR_CCP_dom"/>
</dbReference>
<evidence type="ECO:0000256" key="2">
    <source>
        <dbReference type="ARBA" id="ARBA00022737"/>
    </source>
</evidence>
<dbReference type="Gene3D" id="2.60.40.10">
    <property type="entry name" value="Immunoglobulins"/>
    <property type="match status" value="1"/>
</dbReference>
<feature type="domain" description="Sushi" evidence="8">
    <location>
        <begin position="418"/>
        <end position="476"/>
    </location>
</feature>
<evidence type="ECO:0000256" key="6">
    <source>
        <dbReference type="SAM" id="SignalP"/>
    </source>
</evidence>
<dbReference type="PROSITE" id="PS50923">
    <property type="entry name" value="SUSHI"/>
    <property type="match status" value="4"/>
</dbReference>
<protein>
    <submittedName>
        <fullName evidence="10">Locomotion-related protein Hikaru genki</fullName>
    </submittedName>
</protein>
<dbReference type="InterPro" id="IPR035976">
    <property type="entry name" value="Sushi/SCR/CCP_sf"/>
</dbReference>
<feature type="signal peptide" evidence="6">
    <location>
        <begin position="1"/>
        <end position="27"/>
    </location>
</feature>
<dbReference type="Pfam" id="PF00084">
    <property type="entry name" value="Sushi"/>
    <property type="match status" value="4"/>
</dbReference>
<evidence type="ECO:0000313" key="9">
    <source>
        <dbReference type="Proteomes" id="UP000694843"/>
    </source>
</evidence>
<feature type="domain" description="Sushi" evidence="8">
    <location>
        <begin position="359"/>
        <end position="417"/>
    </location>
</feature>
<feature type="disulfide bond" evidence="5">
    <location>
        <begin position="388"/>
        <end position="415"/>
    </location>
</feature>
<feature type="domain" description="Ig-like" evidence="7">
    <location>
        <begin position="119"/>
        <end position="214"/>
    </location>
</feature>
<dbReference type="KEGG" id="hazt:108673284"/>
<evidence type="ECO:0000256" key="3">
    <source>
        <dbReference type="ARBA" id="ARBA00023157"/>
    </source>
</evidence>
<evidence type="ECO:0000313" key="10">
    <source>
        <dbReference type="RefSeq" id="XP_018016573.2"/>
    </source>
</evidence>
<feature type="disulfide bond" evidence="5">
    <location>
        <begin position="447"/>
        <end position="474"/>
    </location>
</feature>
<dbReference type="Proteomes" id="UP000694843">
    <property type="component" value="Unplaced"/>
</dbReference>
<name>A0A8B7NS90_HYAAZ</name>
<dbReference type="CDD" id="cd00033">
    <property type="entry name" value="CCP"/>
    <property type="match status" value="4"/>
</dbReference>
<evidence type="ECO:0000259" key="7">
    <source>
        <dbReference type="PROSITE" id="PS50835"/>
    </source>
</evidence>
<evidence type="ECO:0000256" key="4">
    <source>
        <dbReference type="ARBA" id="ARBA00023180"/>
    </source>
</evidence>
<gene>
    <name evidence="10" type="primary">LOC108673284</name>
</gene>
<dbReference type="InterPro" id="IPR050350">
    <property type="entry name" value="Compl-Cell_Adhes-Reg"/>
</dbReference>
<dbReference type="GeneID" id="108673284"/>
<dbReference type="SUPFAM" id="SSF48726">
    <property type="entry name" value="Immunoglobulin"/>
    <property type="match status" value="1"/>
</dbReference>
<dbReference type="RefSeq" id="XP_018016573.2">
    <property type="nucleotide sequence ID" value="XM_018161084.2"/>
</dbReference>
<keyword evidence="2" id="KW-0677">Repeat</keyword>
<accession>A0A8B7NS90</accession>
<feature type="disulfide bond" evidence="5">
    <location>
        <begin position="329"/>
        <end position="356"/>
    </location>
</feature>
<sequence>MESNAGSNVIAFLHLCIVILFVNQVQATNSSGTFGGCPLSSLPHNPQHVYSYAGRPIESTKMDQIVPLDDIAMIRCRHVGLFKQNGGDTFNCTSEGWSGNVTCTDTNHVTNYTSESLPPAIVWHVAGGGVSVVAAGGQLVLLPGAIVHLDCLFPRLAGNPAWSWTPEYRRYPTGWSLSSSERDLHYRLSVYYARQHDSGTFTCTAPSALTNSITILVKELRCAELVVARSVPESALPAVVFGRRQTRGDDRVIVAGSGTTMGSSRFFTCFDGYVLNGPQQMTCLPSGLWSAAVPPACEVVRCPALPPLPPLVRLRHLSLTAGGVALFACPLSYALTAAPSIVCLTNGTWSAPVPHCKEVVCPAPESPEHGSVSTAALRRVGDVAVYSCDEAFVLQGPRIVTCTNAGTWSKPKPNCVISCQSPGNPRNGRVSPRLLRYRLEAQLLVSCSPGYRPAGPDRLKCLRTGKWSAPLPPCVPVIAG</sequence>
<dbReference type="InterPro" id="IPR036179">
    <property type="entry name" value="Ig-like_dom_sf"/>
</dbReference>
<dbReference type="PROSITE" id="PS50835">
    <property type="entry name" value="IG_LIKE"/>
    <property type="match status" value="1"/>
</dbReference>
<keyword evidence="4" id="KW-0325">Glycoprotein</keyword>
<evidence type="ECO:0000256" key="1">
    <source>
        <dbReference type="ARBA" id="ARBA00022659"/>
    </source>
</evidence>
<keyword evidence="1 5" id="KW-0768">Sushi</keyword>
<comment type="caution">
    <text evidence="5">Lacks conserved residue(s) required for the propagation of feature annotation.</text>
</comment>
<dbReference type="OMA" id="RENGIWS"/>
<dbReference type="AlphaFoldDB" id="A0A8B7NS90"/>
<feature type="domain" description="Sushi" evidence="8">
    <location>
        <begin position="300"/>
        <end position="358"/>
    </location>
</feature>
<evidence type="ECO:0000259" key="8">
    <source>
        <dbReference type="PROSITE" id="PS50923"/>
    </source>
</evidence>
<keyword evidence="3 5" id="KW-1015">Disulfide bond</keyword>
<dbReference type="InterPro" id="IPR007110">
    <property type="entry name" value="Ig-like_dom"/>
</dbReference>
<reference evidence="10" key="1">
    <citation type="submission" date="2025-08" db="UniProtKB">
        <authorList>
            <consortium name="RefSeq"/>
        </authorList>
    </citation>
    <scope>IDENTIFICATION</scope>
    <source>
        <tissue evidence="10">Whole organism</tissue>
    </source>
</reference>
<proteinExistence type="predicted"/>
<keyword evidence="9" id="KW-1185">Reference proteome</keyword>
<dbReference type="PANTHER" id="PTHR19325:SF575">
    <property type="entry name" value="LOCOMOTION-RELATED PROTEIN HIKARU GENKI"/>
    <property type="match status" value="1"/>
</dbReference>
<feature type="chain" id="PRO_5037342601" evidence="6">
    <location>
        <begin position="28"/>
        <end position="480"/>
    </location>
</feature>
<dbReference type="Gene3D" id="2.10.70.10">
    <property type="entry name" value="Complement Module, domain 1"/>
    <property type="match status" value="4"/>
</dbReference>
<organism evidence="9 10">
    <name type="scientific">Hyalella azteca</name>
    <name type="common">Amphipod</name>
    <dbReference type="NCBI Taxonomy" id="294128"/>
    <lineage>
        <taxon>Eukaryota</taxon>
        <taxon>Metazoa</taxon>
        <taxon>Ecdysozoa</taxon>
        <taxon>Arthropoda</taxon>
        <taxon>Crustacea</taxon>
        <taxon>Multicrustacea</taxon>
        <taxon>Malacostraca</taxon>
        <taxon>Eumalacostraca</taxon>
        <taxon>Peracarida</taxon>
        <taxon>Amphipoda</taxon>
        <taxon>Senticaudata</taxon>
        <taxon>Talitrida</taxon>
        <taxon>Talitroidea</taxon>
        <taxon>Hyalellidae</taxon>
        <taxon>Hyalella</taxon>
    </lineage>
</organism>
<keyword evidence="6" id="KW-0732">Signal</keyword>
<dbReference type="PANTHER" id="PTHR19325">
    <property type="entry name" value="COMPLEMENT COMPONENT-RELATED SUSHI DOMAIN-CONTAINING"/>
    <property type="match status" value="1"/>
</dbReference>
<dbReference type="CTD" id="35949"/>